<feature type="non-terminal residue" evidence="3">
    <location>
        <position position="1"/>
    </location>
</feature>
<keyword evidence="2" id="KW-1185">Reference proteome</keyword>
<feature type="region of interest" description="Disordered" evidence="1">
    <location>
        <begin position="1"/>
        <end position="41"/>
    </location>
</feature>
<reference evidence="3" key="1">
    <citation type="submission" date="2025-08" db="UniProtKB">
        <authorList>
            <consortium name="RefSeq"/>
        </authorList>
    </citation>
    <scope>IDENTIFICATION</scope>
    <source>
        <strain evidence="3">Airmid</strain>
    </source>
</reference>
<gene>
    <name evidence="3" type="primary">LOC113795036</name>
</gene>
<name>A0A6P6Y7P3_DERPT</name>
<dbReference type="AlphaFoldDB" id="A0A6P6Y7P3"/>
<dbReference type="KEGG" id="dpte:113795036"/>
<protein>
    <submittedName>
        <fullName evidence="3">Uncharacterized protein LOC113795036</fullName>
    </submittedName>
</protein>
<dbReference type="RefSeq" id="XP_027201016.1">
    <property type="nucleotide sequence ID" value="XM_027345215.1"/>
</dbReference>
<evidence type="ECO:0000256" key="1">
    <source>
        <dbReference type="SAM" id="MobiDB-lite"/>
    </source>
</evidence>
<evidence type="ECO:0000313" key="2">
    <source>
        <dbReference type="Proteomes" id="UP000515146"/>
    </source>
</evidence>
<proteinExistence type="predicted"/>
<feature type="compositionally biased region" description="Basic residues" evidence="1">
    <location>
        <begin position="1"/>
        <end position="12"/>
    </location>
</feature>
<dbReference type="OrthoDB" id="6421436at2759"/>
<sequence>RHQQHRRHRRRSNQSNQSLKDDEKSNETTTKLRRQKLLQSKQTSQSFSLENIYFEGLLSEGICDPEQKRQYSRKRRILSFEDLPAIKKELSESSQEGEFSGSGGYSMIESEQYRHYTTKSTSKKPTRKTKLKNLPSTSTAMIDHPSIERLSKNEIINLWNSSEKQLLNRLTVTIQKNHILEEKLQLLQQMLKKPP</sequence>
<organism evidence="2 3">
    <name type="scientific">Dermatophagoides pteronyssinus</name>
    <name type="common">European house dust mite</name>
    <dbReference type="NCBI Taxonomy" id="6956"/>
    <lineage>
        <taxon>Eukaryota</taxon>
        <taxon>Metazoa</taxon>
        <taxon>Ecdysozoa</taxon>
        <taxon>Arthropoda</taxon>
        <taxon>Chelicerata</taxon>
        <taxon>Arachnida</taxon>
        <taxon>Acari</taxon>
        <taxon>Acariformes</taxon>
        <taxon>Sarcoptiformes</taxon>
        <taxon>Astigmata</taxon>
        <taxon>Psoroptidia</taxon>
        <taxon>Analgoidea</taxon>
        <taxon>Pyroglyphidae</taxon>
        <taxon>Dermatophagoidinae</taxon>
        <taxon>Dermatophagoides</taxon>
    </lineage>
</organism>
<dbReference type="Proteomes" id="UP000515146">
    <property type="component" value="Unplaced"/>
</dbReference>
<accession>A0A6P6Y7P3</accession>
<evidence type="ECO:0000313" key="3">
    <source>
        <dbReference type="RefSeq" id="XP_027201016.1"/>
    </source>
</evidence>
<dbReference type="InParanoid" id="A0A6P6Y7P3"/>